<keyword evidence="5 9" id="KW-0378">Hydrolase</keyword>
<dbReference type="PRINTS" id="PR00730">
    <property type="entry name" value="THERMOLYSIN"/>
</dbReference>
<feature type="region of interest" description="Disordered" evidence="10">
    <location>
        <begin position="33"/>
        <end position="57"/>
    </location>
</feature>
<keyword evidence="7 9" id="KW-0482">Metalloprotease</keyword>
<comment type="function">
    <text evidence="9">Extracellular zinc metalloprotease.</text>
</comment>
<dbReference type="InterPro" id="IPR013856">
    <property type="entry name" value="Peptidase_M4_domain"/>
</dbReference>
<dbReference type="InterPro" id="IPR002884">
    <property type="entry name" value="P_dom"/>
</dbReference>
<dbReference type="Gene3D" id="2.60.120.260">
    <property type="entry name" value="Galactose-binding domain-like"/>
    <property type="match status" value="1"/>
</dbReference>
<feature type="domain" description="P/Homo B" evidence="11">
    <location>
        <begin position="561"/>
        <end position="681"/>
    </location>
</feature>
<evidence type="ECO:0000256" key="9">
    <source>
        <dbReference type="RuleBase" id="RU366073"/>
    </source>
</evidence>
<dbReference type="GO" id="GO:0004252">
    <property type="term" value="F:serine-type endopeptidase activity"/>
    <property type="evidence" value="ECO:0007669"/>
    <property type="project" value="InterPro"/>
</dbReference>
<gene>
    <name evidence="12" type="ORF">SCMC78_18970</name>
</gene>
<dbReference type="Gene3D" id="3.10.170.10">
    <property type="match status" value="1"/>
</dbReference>
<dbReference type="CDD" id="cd09597">
    <property type="entry name" value="M4_TLP"/>
    <property type="match status" value="1"/>
</dbReference>
<dbReference type="EC" id="3.4.24.-" evidence="9"/>
<proteinExistence type="inferred from homology"/>
<evidence type="ECO:0000313" key="12">
    <source>
        <dbReference type="EMBL" id="BFP52090.1"/>
    </source>
</evidence>
<dbReference type="PANTHER" id="PTHR33794">
    <property type="entry name" value="BACILLOLYSIN"/>
    <property type="match status" value="1"/>
</dbReference>
<dbReference type="InterPro" id="IPR023612">
    <property type="entry name" value="Peptidase_M4"/>
</dbReference>
<evidence type="ECO:0000259" key="11">
    <source>
        <dbReference type="PROSITE" id="PS51829"/>
    </source>
</evidence>
<evidence type="ECO:0000256" key="8">
    <source>
        <dbReference type="PIRSR" id="PIRSR623612-1"/>
    </source>
</evidence>
<name>A0AB33KKK3_9ACTN</name>
<reference evidence="12" key="1">
    <citation type="submission" date="2024-07" db="EMBL/GenBank/DDBJ databases">
        <title>Complete genome sequences of cellulolytic bacteria, Kitasatospora sp. CMC57 and Streptomyces sp. CMC78, isolated from Japanese agricultural soil.</title>
        <authorList>
            <person name="Hashimoto T."/>
            <person name="Ito M."/>
            <person name="Iwamoto M."/>
            <person name="Fukahori D."/>
            <person name="Shoda T."/>
            <person name="Sakoda M."/>
            <person name="Morohoshi T."/>
            <person name="Mitsuboshi M."/>
            <person name="Nishizawa T."/>
        </authorList>
    </citation>
    <scope>NUCLEOTIDE SEQUENCE</scope>
    <source>
        <strain evidence="12">CMC78</strain>
    </source>
</reference>
<dbReference type="FunFam" id="2.60.120.260:FF:000149">
    <property type="entry name" value="Leupeptin-inactivating enzyme 1"/>
    <property type="match status" value="1"/>
</dbReference>
<evidence type="ECO:0000256" key="1">
    <source>
        <dbReference type="ARBA" id="ARBA00009388"/>
    </source>
</evidence>
<dbReference type="SUPFAM" id="SSF49785">
    <property type="entry name" value="Galactose-binding domain-like"/>
    <property type="match status" value="1"/>
</dbReference>
<dbReference type="Gene3D" id="1.10.390.10">
    <property type="entry name" value="Neutral Protease Domain 2"/>
    <property type="match status" value="1"/>
</dbReference>
<feature type="chain" id="PRO_5044048216" description="Neutral metalloproteinase" evidence="9">
    <location>
        <begin position="31"/>
        <end position="681"/>
    </location>
</feature>
<dbReference type="Pfam" id="PF02868">
    <property type="entry name" value="Peptidase_M4_C"/>
    <property type="match status" value="1"/>
</dbReference>
<comment type="similarity">
    <text evidence="1 9">Belongs to the peptidase M4 family.</text>
</comment>
<accession>A0AB33KKK3</accession>
<dbReference type="RefSeq" id="WP_397723098.1">
    <property type="nucleotide sequence ID" value="NZ_AP035884.1"/>
</dbReference>
<organism evidence="12">
    <name type="scientific">Streptomyces sp. CMC78</name>
    <dbReference type="NCBI Taxonomy" id="3231512"/>
    <lineage>
        <taxon>Bacteria</taxon>
        <taxon>Bacillati</taxon>
        <taxon>Actinomycetota</taxon>
        <taxon>Actinomycetes</taxon>
        <taxon>Kitasatosporales</taxon>
        <taxon>Streptomycetaceae</taxon>
        <taxon>Streptomyces</taxon>
    </lineage>
</organism>
<dbReference type="PROSITE" id="PS51829">
    <property type="entry name" value="P_HOMO_B"/>
    <property type="match status" value="1"/>
</dbReference>
<dbReference type="Gene3D" id="3.10.450.490">
    <property type="match status" value="1"/>
</dbReference>
<dbReference type="Pfam" id="PF01483">
    <property type="entry name" value="P_proprotein"/>
    <property type="match status" value="1"/>
</dbReference>
<evidence type="ECO:0000256" key="4">
    <source>
        <dbReference type="ARBA" id="ARBA00022729"/>
    </source>
</evidence>
<feature type="signal peptide" evidence="9">
    <location>
        <begin position="1"/>
        <end position="30"/>
    </location>
</feature>
<dbReference type="AlphaFoldDB" id="A0AB33KKK3"/>
<dbReference type="Pfam" id="PF01447">
    <property type="entry name" value="Peptidase_M4"/>
    <property type="match status" value="1"/>
</dbReference>
<keyword evidence="4 9" id="KW-0732">Signal</keyword>
<evidence type="ECO:0000256" key="2">
    <source>
        <dbReference type="ARBA" id="ARBA00022670"/>
    </source>
</evidence>
<dbReference type="InterPro" id="IPR001570">
    <property type="entry name" value="Peptidase_M4_C_domain"/>
</dbReference>
<keyword evidence="9" id="KW-0964">Secreted</keyword>
<dbReference type="InterPro" id="IPR011096">
    <property type="entry name" value="FTP_domain"/>
</dbReference>
<evidence type="ECO:0000256" key="3">
    <source>
        <dbReference type="ARBA" id="ARBA00022723"/>
    </source>
</evidence>
<dbReference type="SUPFAM" id="SSF55486">
    <property type="entry name" value="Metalloproteases ('zincins'), catalytic domain"/>
    <property type="match status" value="1"/>
</dbReference>
<sequence length="681" mass="70505">MRSTPSRRATATGALIAAAALIAVAVPSGAATATSAPASAPLGGITAGTKADPGALPAKLSPAQRAELLSEANATKAATAKELGLGSTEKLVVRDVVQDRDGTTHTRYERTLDGLPVLGGDLVVKESAAGQTEGVSKASKATSAQLKAVGLTADVAPAAAEKQALGAAKAEGSKAEKAENAPRKVVWLGSGAPQLAYETVVGGLQHDGTPNELHVLTDATTGEKLYEWQAVHNGTGNTQYNGQVTLGTAPSYTLTDTTRGNHKTYNLNRGSSGTGTLFSGPDDIWGDGTPQNAETAGADAHYGAAETWDYYKNVHGRSGIRGDGVGAYSRVHYGNNYVNAFWQDSCFCMTYGDGSGNVKPLTSLDVAAHEMTHGLTSVTAKLVYSGESGGLNEATSDIFAAGVEFYSDTTEDPGDYLVGEKIDINGNGTPLRYMDKPSKDGSSKDYWYSGIGNVDVHYSSGPANHWFYLLSEGSGAKTVNGVNYDSPTSDGLPVTGIGRDKALQIWFKALTTKFTSTTNYAAARTGTLAVASELYGATSPEYAAVAHAWAGINVGARPGGGDPDPGGKVFENTTVVNIPDAGAAVTSSVTVSGVAGNAPSALKVGVDITHTWRGDLVVDLVAPDGTTYRLKNRSSGDSADNVVETYTVNASSEVANGVWKLKVQDLARQDTGRINSFKLTF</sequence>
<dbReference type="PANTHER" id="PTHR33794:SF1">
    <property type="entry name" value="BACILLOLYSIN"/>
    <property type="match status" value="1"/>
</dbReference>
<evidence type="ECO:0000256" key="5">
    <source>
        <dbReference type="ARBA" id="ARBA00022801"/>
    </source>
</evidence>
<feature type="active site" evidence="8">
    <location>
        <position position="370"/>
    </location>
</feature>
<keyword evidence="6 9" id="KW-0862">Zinc</keyword>
<protein>
    <recommendedName>
        <fullName evidence="9">Neutral metalloproteinase</fullName>
        <ecNumber evidence="9">3.4.24.-</ecNumber>
    </recommendedName>
</protein>
<dbReference type="GO" id="GO:0004222">
    <property type="term" value="F:metalloendopeptidase activity"/>
    <property type="evidence" value="ECO:0007669"/>
    <property type="project" value="UniProtKB-UniRule"/>
</dbReference>
<dbReference type="KEGG" id="stcm:SCMC78_18970"/>
<dbReference type="InterPro" id="IPR027268">
    <property type="entry name" value="Peptidase_M4/M1_CTD_sf"/>
</dbReference>
<keyword evidence="2 9" id="KW-0645">Protease</keyword>
<comment type="cofactor">
    <cofactor evidence="9">
        <name>Zn(2+)</name>
        <dbReference type="ChEBI" id="CHEBI:29105"/>
    </cofactor>
</comment>
<evidence type="ECO:0000256" key="6">
    <source>
        <dbReference type="ARBA" id="ARBA00022833"/>
    </source>
</evidence>
<dbReference type="Pfam" id="PF07504">
    <property type="entry name" value="FTP"/>
    <property type="match status" value="1"/>
</dbReference>
<dbReference type="InterPro" id="IPR050728">
    <property type="entry name" value="Zinc_Metalloprotease_M4"/>
</dbReference>
<dbReference type="EMBL" id="AP035884">
    <property type="protein sequence ID" value="BFP52090.1"/>
    <property type="molecule type" value="Genomic_DNA"/>
</dbReference>
<feature type="compositionally biased region" description="Low complexity" evidence="10">
    <location>
        <begin position="33"/>
        <end position="44"/>
    </location>
</feature>
<dbReference type="InterPro" id="IPR008979">
    <property type="entry name" value="Galactose-bd-like_sf"/>
</dbReference>
<dbReference type="GO" id="GO:0005576">
    <property type="term" value="C:extracellular region"/>
    <property type="evidence" value="ECO:0007669"/>
    <property type="project" value="UniProtKB-SubCell"/>
</dbReference>
<evidence type="ECO:0000256" key="10">
    <source>
        <dbReference type="SAM" id="MobiDB-lite"/>
    </source>
</evidence>
<evidence type="ECO:0000256" key="7">
    <source>
        <dbReference type="ARBA" id="ARBA00023049"/>
    </source>
</evidence>
<comment type="subcellular location">
    <subcellularLocation>
        <location evidence="9">Secreted</location>
    </subcellularLocation>
</comment>
<dbReference type="GO" id="GO:0006508">
    <property type="term" value="P:proteolysis"/>
    <property type="evidence" value="ECO:0007669"/>
    <property type="project" value="UniProtKB-KW"/>
</dbReference>
<dbReference type="GO" id="GO:0046872">
    <property type="term" value="F:metal ion binding"/>
    <property type="evidence" value="ECO:0007669"/>
    <property type="project" value="UniProtKB-UniRule"/>
</dbReference>
<keyword evidence="3" id="KW-0479">Metal-binding</keyword>
<feature type="active site" description="Proton donor" evidence="8">
    <location>
        <position position="457"/>
    </location>
</feature>